<accession>A0A178HTC7</accession>
<reference evidence="2 3" key="1">
    <citation type="submission" date="2016-03" db="EMBL/GenBank/DDBJ databases">
        <title>Genome sequencing of Devosia sp. S37.</title>
        <authorList>
            <person name="Mohd Nor M."/>
        </authorList>
    </citation>
    <scope>NUCLEOTIDE SEQUENCE [LARGE SCALE GENOMIC DNA]</scope>
    <source>
        <strain evidence="2 3">S37</strain>
    </source>
</reference>
<comment type="caution">
    <text evidence="2">The sequence shown here is derived from an EMBL/GenBank/DDBJ whole genome shotgun (WGS) entry which is preliminary data.</text>
</comment>
<dbReference type="AlphaFoldDB" id="A0A178HTC7"/>
<dbReference type="EMBL" id="LVVY01000113">
    <property type="protein sequence ID" value="OAM75235.1"/>
    <property type="molecule type" value="Genomic_DNA"/>
</dbReference>
<feature type="transmembrane region" description="Helical" evidence="1">
    <location>
        <begin position="93"/>
        <end position="112"/>
    </location>
</feature>
<proteinExistence type="predicted"/>
<feature type="transmembrane region" description="Helical" evidence="1">
    <location>
        <begin position="189"/>
        <end position="213"/>
    </location>
</feature>
<feature type="transmembrane region" description="Helical" evidence="1">
    <location>
        <begin position="159"/>
        <end position="183"/>
    </location>
</feature>
<sequence length="216" mass="22969">MHSAMHSLVTRFHLLLFGVTLAIAGVVLIHVPPTYAFPAHWQGSTADWLWPRDIALAVAPLIQLLLIGAFFLLGRALTANHLAKTRHILDPALTLVLAVAAACQLGLLLIGIGSDFDMFRITGFGLAALLLVLAVVIFEAERHSYGGLRMPWPIKSDRAWLLVHRASGIFCAIAALALAWLAWADPGPGPLVVAMAASLLGAPIFAALVTLAARGL</sequence>
<feature type="transmembrane region" description="Helical" evidence="1">
    <location>
        <begin position="12"/>
        <end position="31"/>
    </location>
</feature>
<feature type="transmembrane region" description="Helical" evidence="1">
    <location>
        <begin position="118"/>
        <end position="138"/>
    </location>
</feature>
<keyword evidence="1" id="KW-0472">Membrane</keyword>
<dbReference type="Proteomes" id="UP000078389">
    <property type="component" value="Unassembled WGS sequence"/>
</dbReference>
<keyword evidence="3" id="KW-1185">Reference proteome</keyword>
<evidence type="ECO:0000313" key="3">
    <source>
        <dbReference type="Proteomes" id="UP000078389"/>
    </source>
</evidence>
<organism evidence="2 3">
    <name type="scientific">Devosia elaeis</name>
    <dbReference type="NCBI Taxonomy" id="1770058"/>
    <lineage>
        <taxon>Bacteria</taxon>
        <taxon>Pseudomonadati</taxon>
        <taxon>Pseudomonadota</taxon>
        <taxon>Alphaproteobacteria</taxon>
        <taxon>Hyphomicrobiales</taxon>
        <taxon>Devosiaceae</taxon>
        <taxon>Devosia</taxon>
    </lineage>
</organism>
<evidence type="ECO:0000313" key="2">
    <source>
        <dbReference type="EMBL" id="OAM75235.1"/>
    </source>
</evidence>
<evidence type="ECO:0000256" key="1">
    <source>
        <dbReference type="SAM" id="Phobius"/>
    </source>
</evidence>
<keyword evidence="1" id="KW-1133">Transmembrane helix</keyword>
<protein>
    <recommendedName>
        <fullName evidence="4">DUF1648 domain-containing protein</fullName>
    </recommendedName>
</protein>
<dbReference type="STRING" id="1770058.A3840_14920"/>
<name>A0A178HTC7_9HYPH</name>
<feature type="transmembrane region" description="Helical" evidence="1">
    <location>
        <begin position="54"/>
        <end position="73"/>
    </location>
</feature>
<evidence type="ECO:0008006" key="4">
    <source>
        <dbReference type="Google" id="ProtNLM"/>
    </source>
</evidence>
<gene>
    <name evidence="2" type="ORF">A3840_14920</name>
</gene>
<keyword evidence="1" id="KW-0812">Transmembrane</keyword>